<name>A0ABN6LDA7_9BACT</name>
<evidence type="ECO:0000313" key="1">
    <source>
        <dbReference type="EMBL" id="BDD01027.1"/>
    </source>
</evidence>
<proteinExistence type="predicted"/>
<geneLocation type="plasmid" evidence="1 2">
    <name>pPP1</name>
</geneLocation>
<dbReference type="PANTHER" id="PTHR36451:SF1">
    <property type="entry name" value="OMEGA-HYDROXY-BETA-DIHYDROMENAQUINONE-9 SULFOTRANSFERASE STF3"/>
    <property type="match status" value="1"/>
</dbReference>
<dbReference type="EMBL" id="AP025293">
    <property type="protein sequence ID" value="BDD01027.1"/>
    <property type="molecule type" value="Genomic_DNA"/>
</dbReference>
<protein>
    <submittedName>
        <fullName evidence="1">Sulfotransferase family protein</fullName>
    </submittedName>
</protein>
<dbReference type="Gene3D" id="3.40.50.300">
    <property type="entry name" value="P-loop containing nucleotide triphosphate hydrolases"/>
    <property type="match status" value="1"/>
</dbReference>
<dbReference type="SUPFAM" id="SSF52540">
    <property type="entry name" value="P-loop containing nucleoside triphosphate hydrolases"/>
    <property type="match status" value="1"/>
</dbReference>
<reference evidence="1 2" key="1">
    <citation type="submission" date="2021-12" db="EMBL/GenBank/DDBJ databases">
        <title>Genome sequencing of bacteria with rrn-lacking chromosome and rrn-plasmid.</title>
        <authorList>
            <person name="Anda M."/>
            <person name="Iwasaki W."/>
        </authorList>
    </citation>
    <scope>NUCLEOTIDE SEQUENCE [LARGE SCALE GENOMIC DNA]</scope>
    <source>
        <strain evidence="1 2">NBRC 101262</strain>
        <plasmid evidence="1 2">pPP1</plasmid>
    </source>
</reference>
<keyword evidence="1" id="KW-0614">Plasmid</keyword>
<dbReference type="RefSeq" id="WP_332922490.1">
    <property type="nucleotide sequence ID" value="NZ_AP025293.1"/>
</dbReference>
<accession>A0ABN6LDA7</accession>
<evidence type="ECO:0000313" key="2">
    <source>
        <dbReference type="Proteomes" id="UP001354989"/>
    </source>
</evidence>
<sequence length="367" mass="42688">MSNEFKLPAISALAGSTPANLSRVVAGRSIASDYKTRLAGTKVVSRLTSPIAKLEAIRNAEQIEAVKFHKAPVFILGHWRSGTTHLHNLMCQDPQFGYVTTYQGVFPNALLSGQWLMKSFMNMAMPKKRATDNVELNVNFPQEEEFALGNMCPHSFYNFWYFPQNMQEYADRYLLFKGIDIADYQEWKIQYDQLVRKAMINTNGERFISKNPPHTSRIKALLELYPNAKFIHIARNPYTVFESTVKFFMATIEPLKFQDISKEEMEENILSIYAKMYDQYEAQKALIPEGNLVEIRFEDLEKDNMGMLEQIYQKLDLGDFEKVSAEFQQYVDAHSGYKKNQYNYAQNTLDKVSSRWSKYFKRWGYEL</sequence>
<dbReference type="InterPro" id="IPR052736">
    <property type="entry name" value="Stf3_sulfotransferase"/>
</dbReference>
<gene>
    <name evidence="1" type="ORF">PEPS_33070</name>
</gene>
<dbReference type="Proteomes" id="UP001354989">
    <property type="component" value="Plasmid pPP1"/>
</dbReference>
<dbReference type="Pfam" id="PF13469">
    <property type="entry name" value="Sulfotransfer_3"/>
    <property type="match status" value="1"/>
</dbReference>
<dbReference type="InterPro" id="IPR027417">
    <property type="entry name" value="P-loop_NTPase"/>
</dbReference>
<keyword evidence="2" id="KW-1185">Reference proteome</keyword>
<organism evidence="1 2">
    <name type="scientific">Persicobacter psychrovividus</name>
    <dbReference type="NCBI Taxonomy" id="387638"/>
    <lineage>
        <taxon>Bacteria</taxon>
        <taxon>Pseudomonadati</taxon>
        <taxon>Bacteroidota</taxon>
        <taxon>Cytophagia</taxon>
        <taxon>Cytophagales</taxon>
        <taxon>Persicobacteraceae</taxon>
        <taxon>Persicobacter</taxon>
    </lineage>
</organism>
<dbReference type="PANTHER" id="PTHR36451">
    <property type="entry name" value="PAPS-DEPENDENT SULFOTRANSFERASE STF3"/>
    <property type="match status" value="1"/>
</dbReference>